<evidence type="ECO:0000256" key="7">
    <source>
        <dbReference type="SAM" id="Coils"/>
    </source>
</evidence>
<dbReference type="PROSITE" id="PS50109">
    <property type="entry name" value="HIS_KIN"/>
    <property type="match status" value="1"/>
</dbReference>
<keyword evidence="8" id="KW-0472">Membrane</keyword>
<dbReference type="InterPro" id="IPR019734">
    <property type="entry name" value="TPR_rpt"/>
</dbReference>
<keyword evidence="4 10" id="KW-0418">Kinase</keyword>
<dbReference type="SUPFAM" id="SSF55874">
    <property type="entry name" value="ATPase domain of HSP90 chaperone/DNA topoisomerase II/histidine kinase"/>
    <property type="match status" value="1"/>
</dbReference>
<dbReference type="Gene3D" id="1.25.40.10">
    <property type="entry name" value="Tetratricopeptide repeat domain"/>
    <property type="match status" value="1"/>
</dbReference>
<keyword evidence="3" id="KW-0808">Transferase</keyword>
<dbReference type="STRING" id="558155.SAMN04487911_1244"/>
<dbReference type="PANTHER" id="PTHR24421:SF10">
    <property type="entry name" value="NITRATE_NITRITE SENSOR PROTEIN NARQ"/>
    <property type="match status" value="1"/>
</dbReference>
<dbReference type="SUPFAM" id="SSF48452">
    <property type="entry name" value="TPR-like"/>
    <property type="match status" value="2"/>
</dbReference>
<dbReference type="Gene3D" id="3.30.565.10">
    <property type="entry name" value="Histidine kinase-like ATPase, C-terminal domain"/>
    <property type="match status" value="1"/>
</dbReference>
<dbReference type="AlphaFoldDB" id="A0A1M6K0J9"/>
<keyword evidence="8" id="KW-0812">Transmembrane</keyword>
<dbReference type="GO" id="GO:0000160">
    <property type="term" value="P:phosphorelay signal transduction system"/>
    <property type="evidence" value="ECO:0007669"/>
    <property type="project" value="UniProtKB-KW"/>
</dbReference>
<accession>A0A1M6K0J9</accession>
<dbReference type="InterPro" id="IPR005467">
    <property type="entry name" value="His_kinase_dom"/>
</dbReference>
<evidence type="ECO:0000313" key="11">
    <source>
        <dbReference type="Proteomes" id="UP000184231"/>
    </source>
</evidence>
<organism evidence="10 11">
    <name type="scientific">Arenibacter nanhaiticus</name>
    <dbReference type="NCBI Taxonomy" id="558155"/>
    <lineage>
        <taxon>Bacteria</taxon>
        <taxon>Pseudomonadati</taxon>
        <taxon>Bacteroidota</taxon>
        <taxon>Flavobacteriia</taxon>
        <taxon>Flavobacteriales</taxon>
        <taxon>Flavobacteriaceae</taxon>
        <taxon>Arenibacter</taxon>
    </lineage>
</organism>
<evidence type="ECO:0000256" key="8">
    <source>
        <dbReference type="SAM" id="Phobius"/>
    </source>
</evidence>
<name>A0A1M6K0J9_9FLAO</name>
<feature type="repeat" description="TPR" evidence="6">
    <location>
        <begin position="196"/>
        <end position="229"/>
    </location>
</feature>
<keyword evidence="11" id="KW-1185">Reference proteome</keyword>
<evidence type="ECO:0000256" key="6">
    <source>
        <dbReference type="PROSITE-ProRule" id="PRU00339"/>
    </source>
</evidence>
<reference evidence="10 11" key="1">
    <citation type="submission" date="2016-11" db="EMBL/GenBank/DDBJ databases">
        <authorList>
            <person name="Jaros S."/>
            <person name="Januszkiewicz K."/>
            <person name="Wedrychowicz H."/>
        </authorList>
    </citation>
    <scope>NUCLEOTIDE SEQUENCE [LARGE SCALE GENOMIC DNA]</scope>
    <source>
        <strain evidence="10 11">CGMCC 1.8863</strain>
    </source>
</reference>
<keyword evidence="6" id="KW-0802">TPR repeat</keyword>
<evidence type="ECO:0000256" key="3">
    <source>
        <dbReference type="ARBA" id="ARBA00022679"/>
    </source>
</evidence>
<comment type="catalytic activity">
    <reaction evidence="1">
        <text>ATP + protein L-histidine = ADP + protein N-phospho-L-histidine.</text>
        <dbReference type="EC" id="2.7.13.3"/>
    </reaction>
</comment>
<keyword evidence="5" id="KW-0902">Two-component regulatory system</keyword>
<evidence type="ECO:0000256" key="5">
    <source>
        <dbReference type="ARBA" id="ARBA00023012"/>
    </source>
</evidence>
<dbReference type="GO" id="GO:0004673">
    <property type="term" value="F:protein histidine kinase activity"/>
    <property type="evidence" value="ECO:0007669"/>
    <property type="project" value="UniProtKB-EC"/>
</dbReference>
<dbReference type="CDD" id="cd16917">
    <property type="entry name" value="HATPase_UhpB-NarQ-NarX-like"/>
    <property type="match status" value="1"/>
</dbReference>
<evidence type="ECO:0000313" key="10">
    <source>
        <dbReference type="EMBL" id="SHJ52457.1"/>
    </source>
</evidence>
<dbReference type="EMBL" id="FQYX01000024">
    <property type="protein sequence ID" value="SHJ52457.1"/>
    <property type="molecule type" value="Genomic_DNA"/>
</dbReference>
<evidence type="ECO:0000256" key="2">
    <source>
        <dbReference type="ARBA" id="ARBA00012438"/>
    </source>
</evidence>
<dbReference type="InterPro" id="IPR003594">
    <property type="entry name" value="HATPase_dom"/>
</dbReference>
<dbReference type="InterPro" id="IPR036890">
    <property type="entry name" value="HATPase_C_sf"/>
</dbReference>
<evidence type="ECO:0000259" key="9">
    <source>
        <dbReference type="PROSITE" id="PS50109"/>
    </source>
</evidence>
<evidence type="ECO:0000256" key="4">
    <source>
        <dbReference type="ARBA" id="ARBA00022777"/>
    </source>
</evidence>
<feature type="transmembrane region" description="Helical" evidence="8">
    <location>
        <begin position="420"/>
        <end position="439"/>
    </location>
</feature>
<dbReference type="Pfam" id="PF02518">
    <property type="entry name" value="HATPase_c"/>
    <property type="match status" value="1"/>
</dbReference>
<dbReference type="SMART" id="SM00028">
    <property type="entry name" value="TPR"/>
    <property type="match status" value="4"/>
</dbReference>
<dbReference type="OrthoDB" id="977000at2"/>
<dbReference type="InterPro" id="IPR050482">
    <property type="entry name" value="Sensor_HK_TwoCompSys"/>
</dbReference>
<protein>
    <recommendedName>
        <fullName evidence="2">histidine kinase</fullName>
        <ecNumber evidence="2">2.7.13.3</ecNumber>
    </recommendedName>
</protein>
<keyword evidence="8" id="KW-1133">Transmembrane helix</keyword>
<dbReference type="SMART" id="SM00387">
    <property type="entry name" value="HATPase_c"/>
    <property type="match status" value="1"/>
</dbReference>
<proteinExistence type="predicted"/>
<dbReference type="PROSITE" id="PS50005">
    <property type="entry name" value="TPR"/>
    <property type="match status" value="1"/>
</dbReference>
<keyword evidence="7" id="KW-0175">Coiled coil</keyword>
<feature type="domain" description="Histidine kinase" evidence="9">
    <location>
        <begin position="482"/>
        <end position="676"/>
    </location>
</feature>
<gene>
    <name evidence="10" type="ORF">SAMN04487911_1244</name>
</gene>
<dbReference type="RefSeq" id="WP_072765265.1">
    <property type="nucleotide sequence ID" value="NZ_FQYX01000024.1"/>
</dbReference>
<dbReference type="Pfam" id="PF13424">
    <property type="entry name" value="TPR_12"/>
    <property type="match status" value="1"/>
</dbReference>
<evidence type="ECO:0000256" key="1">
    <source>
        <dbReference type="ARBA" id="ARBA00000085"/>
    </source>
</evidence>
<dbReference type="InterPro" id="IPR011990">
    <property type="entry name" value="TPR-like_helical_dom_sf"/>
</dbReference>
<feature type="coiled-coil region" evidence="7">
    <location>
        <begin position="517"/>
        <end position="544"/>
    </location>
</feature>
<dbReference type="EC" id="2.7.13.3" evidence="2"/>
<dbReference type="PANTHER" id="PTHR24421">
    <property type="entry name" value="NITRATE/NITRITE SENSOR PROTEIN NARX-RELATED"/>
    <property type="match status" value="1"/>
</dbReference>
<dbReference type="Proteomes" id="UP000184231">
    <property type="component" value="Unassembled WGS sequence"/>
</dbReference>
<sequence length="677" mass="78024">MDAKILHPFYYGLFFLCVLLFNGCNRKNVLKDNSEVSNKTDSVKIILDNLTPKSLSSDLKKAYYLALTEKDDSVKSKHFSSISYEFSFLNDSLYFRRANKLAIQMAKKVQDSTSLANNYWDLASFLQNTVLVDSSYYYYSEALKIYNRTNNKFSAARMLYNMAVIQSNAKDYTGSEITTIQAIELLKPLQKNLNLYFCYNNLGSVANALKEYDKALDYYDKSLYYLEKHQPSSDLRYKSFNNTAMVYQEMGNHQKAISLFEKIIHRDSIYFKDTKLYALALSNYAQSKNKLGDTTGVLPLLQKALRIKDSIGEYNSLAITNFQLSEYYLGINDTATALQYALQSKSIAKQSNNNMRLLETLELLSKIDAHNSLYYTQQYIDLNNSLQLAERAVRNKFTKIRFETDEFIAQNELLSRQRQLLLGISVAILLLAGSTLVILDQRRKNQKLRFEQLQQQKNQEIFNLLLTQNQKVEEGKQLEKKRISEELHDGIIGKLFGTRLILASLNSKTDSEIIEKRAEYIKSLQNIEEEIRTISHELNKASQEKIHNFIVSIEELIHSIQESSKIECDFKYDQSMAWDQLKGEIKINIYRIIQESFQNCIKHAQASRVELSLINQKGTLKIVIQDNGIGFNTKKSKKGIGLKNIHSRLKKLNGHYTIESSDKQGTELTATIPYRLD</sequence>